<keyword evidence="5" id="KW-1185">Reference proteome</keyword>
<dbReference type="InterPro" id="IPR013762">
    <property type="entry name" value="Integrase-like_cat_sf"/>
</dbReference>
<keyword evidence="2" id="KW-0233">DNA recombination</keyword>
<gene>
    <name evidence="4" type="ORF">MIND_00561900</name>
</gene>
<comment type="caution">
    <text evidence="4">The sequence shown here is derived from an EMBL/GenBank/DDBJ whole genome shotgun (WGS) entry which is preliminary data.</text>
</comment>
<organism evidence="4 5">
    <name type="scientific">Mycena indigotica</name>
    <dbReference type="NCBI Taxonomy" id="2126181"/>
    <lineage>
        <taxon>Eukaryota</taxon>
        <taxon>Fungi</taxon>
        <taxon>Dikarya</taxon>
        <taxon>Basidiomycota</taxon>
        <taxon>Agaricomycotina</taxon>
        <taxon>Agaricomycetes</taxon>
        <taxon>Agaricomycetidae</taxon>
        <taxon>Agaricales</taxon>
        <taxon>Marasmiineae</taxon>
        <taxon>Mycenaceae</taxon>
        <taxon>Mycena</taxon>
    </lineage>
</organism>
<feature type="region of interest" description="Disordered" evidence="3">
    <location>
        <begin position="1"/>
        <end position="20"/>
    </location>
</feature>
<sequence length="1123" mass="125779">MYSKDWGSTLSAPQDKPESTTLPVEFEIGTQVGSVSYPPPPALVKRIKRGEIPPLCYLTDDYCLRGASHAANDLDRRLIVEGDSLVSINRELSFEADKQLSLSRWHQAYRRLFALMATIPIWSEVLPRLRIHYNAILDYQNHEENWPILVAYDAELRRLWATAKFDFGTWQRKVWDSETVKHTAKEAKNSVKGEFQKLYGGVPDRRGIDLYEGQSVARPLRLPHLPFALDFVASNADLASPVTVQVNVLKRERSGVEKPFSDSTAAPVTASTSMANAIASISMARKAAPPESSRAISVNTRVRSAGPKTIAPRAAGSSDFLPVVTPLIPHHWEAALRAANLLDRFFDIPICLQDGFHFGIHTSISESFLPPNRRSANEHPSLDATLAHSTQDVLSASLDRFNPPRWGWFPKLVRQIYEKSWTIRHYDDDDRPSINSGIDSDDFPCEWGTFSEMLLMVMNAPPGTQAATLDVDAAFRRVPIHPTQQPFFVIWWRNKVYIDHCAPFGPSSSPGIFGHLADAMAALLVHNALGPVKKWVDDFCFFRYSSEAAPPYSYSYDIADIYAFTEPFGWPWKLSKTVPFDATFKYIGFRWDLMAKTVEIPESKKLRYLNKLTPWVKGAKFSRTEVDSVHGTLVHCTMAVPDGRSRLPAISAFASSFSHSSSAFSRRTPNATVLADIEWWRETLRRQFSGLKLIRPPRLSAIPFWVDASTSWGIGVVFDTVWLSWRLQRGWDDNNRKIGWAEMVAIEFGLLLAIHRGHHTTHFLVRSDNEGVIGALDAVAASGKEVPEIFRVVPGAPMQADPILLSGKTRKKLDLAFQSGWQSKTLANYGSAMKRFLKFCDTEAIPQQLRLPTHEFVLSAYAASHAGLHAGSTARNDIAALKAWHVAQQQPWKGGSRLHYVLSGVDALSPNTSNKPPRPPITADMLLVLRSGLDFSSGFDVAVFAVACTAFWGQCRLGELLPNSRKSADLQFKPKRKDFSYSGIRQSAKLHLPRTKTKRHGEDVILTDQQAQINPIRAVQMHLIANSLPSECHIFAYGTAISHSPLTRNAFLARCNEIWGEAGYPRLTGHSFRIGGTTELLLRGVPPHVVKATGRWSSDAFLKYWRSLDFLAPQYTKNLHKRK</sequence>
<evidence type="ECO:0000313" key="4">
    <source>
        <dbReference type="EMBL" id="KAF7303342.1"/>
    </source>
</evidence>
<keyword evidence="1" id="KW-0238">DNA-binding</keyword>
<evidence type="ECO:0000256" key="1">
    <source>
        <dbReference type="ARBA" id="ARBA00023125"/>
    </source>
</evidence>
<evidence type="ECO:0000256" key="2">
    <source>
        <dbReference type="ARBA" id="ARBA00023172"/>
    </source>
</evidence>
<dbReference type="InterPro" id="IPR011010">
    <property type="entry name" value="DNA_brk_join_enz"/>
</dbReference>
<dbReference type="PANTHER" id="PTHR33050:SF7">
    <property type="entry name" value="RIBONUCLEASE H"/>
    <property type="match status" value="1"/>
</dbReference>
<dbReference type="Gene3D" id="1.10.150.130">
    <property type="match status" value="1"/>
</dbReference>
<dbReference type="SUPFAM" id="SSF56349">
    <property type="entry name" value="DNA breaking-rejoining enzymes"/>
    <property type="match status" value="1"/>
</dbReference>
<dbReference type="GeneID" id="59344909"/>
<dbReference type="SUPFAM" id="SSF56672">
    <property type="entry name" value="DNA/RNA polymerases"/>
    <property type="match status" value="1"/>
</dbReference>
<accession>A0A8H6SS18</accession>
<dbReference type="Gene3D" id="1.10.443.10">
    <property type="entry name" value="Intergrase catalytic core"/>
    <property type="match status" value="1"/>
</dbReference>
<dbReference type="OrthoDB" id="3266428at2759"/>
<reference evidence="4" key="1">
    <citation type="submission" date="2020-05" db="EMBL/GenBank/DDBJ databases">
        <title>Mycena genomes resolve the evolution of fungal bioluminescence.</title>
        <authorList>
            <person name="Tsai I.J."/>
        </authorList>
    </citation>
    <scope>NUCLEOTIDE SEQUENCE</scope>
    <source>
        <strain evidence="4">171206Taipei</strain>
    </source>
</reference>
<dbReference type="InterPro" id="IPR010998">
    <property type="entry name" value="Integrase_recombinase_N"/>
</dbReference>
<dbReference type="RefSeq" id="XP_037220314.1">
    <property type="nucleotide sequence ID" value="XM_037362393.1"/>
</dbReference>
<dbReference type="Proteomes" id="UP000636479">
    <property type="component" value="Unassembled WGS sequence"/>
</dbReference>
<protein>
    <submittedName>
        <fullName evidence="4">Uncharacterized protein</fullName>
    </submittedName>
</protein>
<evidence type="ECO:0000256" key="3">
    <source>
        <dbReference type="SAM" id="MobiDB-lite"/>
    </source>
</evidence>
<dbReference type="GO" id="GO:0003677">
    <property type="term" value="F:DNA binding"/>
    <property type="evidence" value="ECO:0007669"/>
    <property type="project" value="UniProtKB-KW"/>
</dbReference>
<proteinExistence type="predicted"/>
<dbReference type="GO" id="GO:0015074">
    <property type="term" value="P:DNA integration"/>
    <property type="evidence" value="ECO:0007669"/>
    <property type="project" value="InterPro"/>
</dbReference>
<dbReference type="InterPro" id="IPR043502">
    <property type="entry name" value="DNA/RNA_pol_sf"/>
</dbReference>
<feature type="compositionally biased region" description="Polar residues" evidence="3">
    <location>
        <begin position="1"/>
        <end position="12"/>
    </location>
</feature>
<dbReference type="PANTHER" id="PTHR33050">
    <property type="entry name" value="REVERSE TRANSCRIPTASE DOMAIN-CONTAINING PROTEIN"/>
    <property type="match status" value="1"/>
</dbReference>
<dbReference type="EMBL" id="JACAZF010000005">
    <property type="protein sequence ID" value="KAF7303342.1"/>
    <property type="molecule type" value="Genomic_DNA"/>
</dbReference>
<dbReference type="GO" id="GO:0006310">
    <property type="term" value="P:DNA recombination"/>
    <property type="evidence" value="ECO:0007669"/>
    <property type="project" value="UniProtKB-KW"/>
</dbReference>
<dbReference type="AlphaFoldDB" id="A0A8H6SS18"/>
<name>A0A8H6SS18_9AGAR</name>
<dbReference type="InterPro" id="IPR052055">
    <property type="entry name" value="Hepadnavirus_pol/RT"/>
</dbReference>
<evidence type="ECO:0000313" key="5">
    <source>
        <dbReference type="Proteomes" id="UP000636479"/>
    </source>
</evidence>